<dbReference type="InterPro" id="IPR036979">
    <property type="entry name" value="CM_dom_sf"/>
</dbReference>
<proteinExistence type="predicted"/>
<evidence type="ECO:0000256" key="1">
    <source>
        <dbReference type="ARBA" id="ARBA00012404"/>
    </source>
</evidence>
<dbReference type="EC" id="5.4.99.5" evidence="1"/>
<dbReference type="PROSITE" id="PS51168">
    <property type="entry name" value="CHORISMATE_MUT_2"/>
    <property type="match status" value="1"/>
</dbReference>
<dbReference type="NCBIfam" id="NF004697">
    <property type="entry name" value="PRK06034.1-3"/>
    <property type="match status" value="1"/>
</dbReference>
<dbReference type="STRING" id="258594.RPA4438"/>
<evidence type="ECO:0000313" key="4">
    <source>
        <dbReference type="EMBL" id="CAE29879.1"/>
    </source>
</evidence>
<organism evidence="4">
    <name type="scientific">Rhodopseudomonas palustris (strain ATCC BAA-98 / CGA009)</name>
    <dbReference type="NCBI Taxonomy" id="258594"/>
    <lineage>
        <taxon>Bacteria</taxon>
        <taxon>Pseudomonadati</taxon>
        <taxon>Pseudomonadota</taxon>
        <taxon>Alphaproteobacteria</taxon>
        <taxon>Hyphomicrobiales</taxon>
        <taxon>Nitrobacteraceae</taxon>
        <taxon>Rhodopseudomonas</taxon>
    </lineage>
</organism>
<dbReference type="InterPro" id="IPR036263">
    <property type="entry name" value="Chorismate_II_sf"/>
</dbReference>
<dbReference type="PhylomeDB" id="Q6N1G7"/>
<name>Q6N1G7_RHOPA</name>
<dbReference type="AlphaFoldDB" id="Q6N1G7"/>
<reference evidence="4" key="1">
    <citation type="journal article" date="2004" name="Nat. Biotechnol.">
        <title>Complete genome sequence of the metabolically versatile photosynthetic bacterium Rhodopseudomonas palustris.</title>
        <authorList>
            <person name="Larimer F.W."/>
            <person name="Chain P."/>
            <person name="Hauser L."/>
            <person name="Lamerdin J."/>
            <person name="Malfatti S."/>
            <person name="Do L."/>
            <person name="Land M.L."/>
            <person name="Pelletier D.A."/>
            <person name="Beatty J.T."/>
            <person name="Lang A.S."/>
            <person name="Tabita F.R."/>
            <person name="Gibson J.L."/>
            <person name="Hanson T.E."/>
            <person name="Bobst C."/>
            <person name="Torres J.L."/>
            <person name="Peres C."/>
            <person name="Harrison F.H."/>
            <person name="Gibson J."/>
            <person name="Harwood C.S."/>
        </authorList>
    </citation>
    <scope>NUCLEOTIDE SEQUENCE [LARGE SCALE GENOMIC DNA]</scope>
    <source>
        <strain evidence="4">CGA009</strain>
    </source>
</reference>
<dbReference type="eggNOG" id="COG1605">
    <property type="taxonomic scope" value="Bacteria"/>
</dbReference>
<evidence type="ECO:0000256" key="2">
    <source>
        <dbReference type="SAM" id="MobiDB-lite"/>
    </source>
</evidence>
<feature type="region of interest" description="Disordered" evidence="2">
    <location>
        <begin position="1"/>
        <end position="44"/>
    </location>
</feature>
<dbReference type="SMART" id="SM00830">
    <property type="entry name" value="CM_2"/>
    <property type="match status" value="1"/>
</dbReference>
<dbReference type="Pfam" id="PF01817">
    <property type="entry name" value="CM_2"/>
    <property type="match status" value="1"/>
</dbReference>
<dbReference type="SUPFAM" id="SSF48600">
    <property type="entry name" value="Chorismate mutase II"/>
    <property type="match status" value="1"/>
</dbReference>
<dbReference type="InterPro" id="IPR002701">
    <property type="entry name" value="CM_II_prokaryot"/>
</dbReference>
<dbReference type="GO" id="GO:0046417">
    <property type="term" value="P:chorismate metabolic process"/>
    <property type="evidence" value="ECO:0007669"/>
    <property type="project" value="InterPro"/>
</dbReference>
<dbReference type="Gene3D" id="1.20.59.10">
    <property type="entry name" value="Chorismate mutase"/>
    <property type="match status" value="1"/>
</dbReference>
<feature type="domain" description="Chorismate mutase" evidence="3">
    <location>
        <begin position="38"/>
        <end position="129"/>
    </location>
</feature>
<accession>Q6N1G7</accession>
<sequence>MFPLPSLPPFLKQKGAPRHRRTCRDPVSARGSEAMTKPPSPPSLTELRQEIDSIDEQVHQLLMQRGDIIDRLIAVKQTQEVGSAFRPAREADMMRRLVQRHHGILPLDTVESIWRVIIATFTYVQAPFSVHADQSLGESAMRDSARFHFGFTVPYVAHFSASAAVEAVARSKGDLALVSATSGNTPWWLALEAEGAPKIIARLPFIERADHPAALPVFVVSRVADSAMVTEVETWSIRVSGWSADTARALSPLADVVAVPDTAFDGAALLVSIPAPGGLDQIKAALIAAGASLRSSALVGSHARRYTVPPSGKSA</sequence>
<evidence type="ECO:0000259" key="3">
    <source>
        <dbReference type="PROSITE" id="PS51168"/>
    </source>
</evidence>
<dbReference type="GO" id="GO:0004106">
    <property type="term" value="F:chorismate mutase activity"/>
    <property type="evidence" value="ECO:0007669"/>
    <property type="project" value="UniProtKB-EC"/>
</dbReference>
<dbReference type="EMBL" id="BX572607">
    <property type="protein sequence ID" value="CAE29879.1"/>
    <property type="molecule type" value="Genomic_DNA"/>
</dbReference>
<gene>
    <name evidence="4" type="primary">aro</name>
    <name evidence="4" type="ordered locus">RPA4438</name>
</gene>
<dbReference type="HOGENOM" id="CLU_065776_0_0_5"/>
<protein>
    <recommendedName>
        <fullName evidence="1">chorismate mutase</fullName>
        <ecNumber evidence="1">5.4.99.5</ecNumber>
    </recommendedName>
</protein>
<dbReference type="NCBIfam" id="NF004698">
    <property type="entry name" value="PRK06034.1-4"/>
    <property type="match status" value="1"/>
</dbReference>